<gene>
    <name evidence="2" type="ORF">GALL_457580</name>
</gene>
<feature type="transmembrane region" description="Helical" evidence="1">
    <location>
        <begin position="78"/>
        <end position="97"/>
    </location>
</feature>
<dbReference type="AlphaFoldDB" id="A0A1J5PM41"/>
<feature type="transmembrane region" description="Helical" evidence="1">
    <location>
        <begin position="160"/>
        <end position="177"/>
    </location>
</feature>
<proteinExistence type="predicted"/>
<organism evidence="2">
    <name type="scientific">mine drainage metagenome</name>
    <dbReference type="NCBI Taxonomy" id="410659"/>
    <lineage>
        <taxon>unclassified sequences</taxon>
        <taxon>metagenomes</taxon>
        <taxon>ecological metagenomes</taxon>
    </lineage>
</organism>
<comment type="caution">
    <text evidence="2">The sequence shown here is derived from an EMBL/GenBank/DDBJ whole genome shotgun (WGS) entry which is preliminary data.</text>
</comment>
<reference evidence="2" key="1">
    <citation type="submission" date="2016-10" db="EMBL/GenBank/DDBJ databases">
        <title>Sequence of Gallionella enrichment culture.</title>
        <authorList>
            <person name="Poehlein A."/>
            <person name="Muehling M."/>
            <person name="Daniel R."/>
        </authorList>
    </citation>
    <scope>NUCLEOTIDE SEQUENCE</scope>
</reference>
<keyword evidence="1" id="KW-0812">Transmembrane</keyword>
<feature type="transmembrane region" description="Helical" evidence="1">
    <location>
        <begin position="52"/>
        <end position="72"/>
    </location>
</feature>
<evidence type="ECO:0000256" key="1">
    <source>
        <dbReference type="SAM" id="Phobius"/>
    </source>
</evidence>
<sequence length="191" mass="21482">MRLPSRFECWFRTLPDGRRVYYSRAWRGPGVLLRDAAQEAELRRALRTGFRVLLPLMLLGLLLFLAPSAFHTPLLQRMGKAAALVLLTLVIIGVAVLEWRSDRLLKDCPGIAERLTQRDFETCLAMRLSVGGLKLRVFVLVLLGGASLGLGLFYGLQADLLRAVPPVLFAAVLPLLLRQWLRFLKYKRTAG</sequence>
<accession>A0A1J5PM41</accession>
<protein>
    <submittedName>
        <fullName evidence="2">Uncharacterized protein</fullName>
    </submittedName>
</protein>
<name>A0A1J5PM41_9ZZZZ</name>
<dbReference type="EMBL" id="MLJW01003197">
    <property type="protein sequence ID" value="OIQ72614.1"/>
    <property type="molecule type" value="Genomic_DNA"/>
</dbReference>
<feature type="transmembrane region" description="Helical" evidence="1">
    <location>
        <begin position="135"/>
        <end position="154"/>
    </location>
</feature>
<keyword evidence="1" id="KW-1133">Transmembrane helix</keyword>
<keyword evidence="1" id="KW-0472">Membrane</keyword>
<evidence type="ECO:0000313" key="2">
    <source>
        <dbReference type="EMBL" id="OIQ72614.1"/>
    </source>
</evidence>